<dbReference type="EMBL" id="VRYN01000001">
    <property type="protein sequence ID" value="TYO81619.1"/>
    <property type="molecule type" value="Genomic_DNA"/>
</dbReference>
<dbReference type="GeneID" id="68694303"/>
<name>A0A4D6GXE4_HALS9</name>
<dbReference type="Proteomes" id="UP000296216">
    <property type="component" value="Chromosome"/>
</dbReference>
<keyword evidence="1" id="KW-0812">Transmembrane</keyword>
<feature type="transmembrane region" description="Helical" evidence="1">
    <location>
        <begin position="27"/>
        <end position="45"/>
    </location>
</feature>
<evidence type="ECO:0000313" key="5">
    <source>
        <dbReference type="Proteomes" id="UP000323075"/>
    </source>
</evidence>
<dbReference type="InterPro" id="IPR058341">
    <property type="entry name" value="DUF8028"/>
</dbReference>
<evidence type="ECO:0000313" key="2">
    <source>
        <dbReference type="EMBL" id="QCC45348.1"/>
    </source>
</evidence>
<proteinExistence type="predicted"/>
<dbReference type="Pfam" id="PF26071">
    <property type="entry name" value="DUF8028"/>
    <property type="match status" value="1"/>
</dbReference>
<keyword evidence="1" id="KW-1133">Transmembrane helix</keyword>
<feature type="transmembrane region" description="Helical" evidence="1">
    <location>
        <begin position="51"/>
        <end position="71"/>
    </location>
</feature>
<reference evidence="3 5" key="2">
    <citation type="submission" date="2019-07" db="EMBL/GenBank/DDBJ databases">
        <title>Genomic Encyclopedia of Archaeal and Bacterial Type Strains, Phase II (KMG-II): from individual species to whole genera.</title>
        <authorList>
            <person name="Goeker M."/>
        </authorList>
    </citation>
    <scope>NUCLEOTIDE SEQUENCE [LARGE SCALE GENOMIC DNA]</scope>
    <source>
        <strain evidence="3 5">DSM 3754</strain>
    </source>
</reference>
<keyword evidence="1" id="KW-0472">Membrane</keyword>
<dbReference type="Proteomes" id="UP000323075">
    <property type="component" value="Unassembled WGS sequence"/>
</dbReference>
<reference evidence="2" key="3">
    <citation type="journal article" name="MicrobiologyOpen">
        <title>Whole-genome comparison between the type strain of Halobacterium salinarum (DSM 3754(T)) and the laboratory strains R1 and NRC-1.</title>
        <authorList>
            <person name="Pfeiffer F."/>
            <person name="Losensky G."/>
            <person name="Marchfelder A."/>
            <person name="Habermann B."/>
            <person name="Dyall-Smith M."/>
        </authorList>
    </citation>
    <scope>NUCLEOTIDE SEQUENCE</scope>
    <source>
        <strain evidence="2">91-R6</strain>
    </source>
</reference>
<evidence type="ECO:0000313" key="4">
    <source>
        <dbReference type="Proteomes" id="UP000296216"/>
    </source>
</evidence>
<reference evidence="2 4" key="1">
    <citation type="journal article" date="2019" name="Microbiol. Resour. Announc.">
        <title>The Genome Sequence of the Halobacterium salinarum Type Strain Is Closely Related to That of Laboratory Strains NRC-1 and R1.</title>
        <authorList>
            <person name="Pfeiffer F."/>
            <person name="Marchfelder A."/>
            <person name="Habermann B."/>
            <person name="Dyall-Smith M.L."/>
        </authorList>
    </citation>
    <scope>NUCLEOTIDE SEQUENCE [LARGE SCALE GENOMIC DNA]</scope>
    <source>
        <strain evidence="2">91-R6</strain>
        <strain evidence="4">ATCC 33171 / DSM 3754 / JCM 8978 / NBRC 102687 / NCIMB 764 / 91-R6</strain>
    </source>
</reference>
<protein>
    <submittedName>
        <fullName evidence="2">Uncharacterized protein</fullName>
    </submittedName>
</protein>
<gene>
    <name evidence="3" type="ORF">APQ99_00124</name>
    <name evidence="2" type="ORF">HBSAL_08500</name>
</gene>
<sequence length="77" mass="7966">MSTPSQSSPTGAVPTPASATLLKPLEVAGFWLAVALPFLYLPLIIMGPQSVPVQTALAALIGVHAATLLVGHRHRTN</sequence>
<evidence type="ECO:0000256" key="1">
    <source>
        <dbReference type="SAM" id="Phobius"/>
    </source>
</evidence>
<organism evidence="2 4">
    <name type="scientific">Halobacterium salinarum (strain ATCC 33171 / DSM 3754 / JCM 8978 / NBRC 102687 / NCIMB 764 / 91-R6)</name>
    <dbReference type="NCBI Taxonomy" id="2597657"/>
    <lineage>
        <taxon>Archaea</taxon>
        <taxon>Methanobacteriati</taxon>
        <taxon>Methanobacteriota</taxon>
        <taxon>Stenosarchaea group</taxon>
        <taxon>Halobacteria</taxon>
        <taxon>Halobacteriales</taxon>
        <taxon>Halobacteriaceae</taxon>
        <taxon>Halobacterium</taxon>
    </lineage>
</organism>
<accession>A0A4D6GXE4</accession>
<dbReference type="EMBL" id="CP038631">
    <property type="protein sequence ID" value="QCC45348.1"/>
    <property type="molecule type" value="Genomic_DNA"/>
</dbReference>
<evidence type="ECO:0000313" key="3">
    <source>
        <dbReference type="EMBL" id="TYO81619.1"/>
    </source>
</evidence>
<dbReference type="AlphaFoldDB" id="A0A4D6GXE4"/>
<dbReference type="RefSeq" id="WP_010903187.1">
    <property type="nucleotide sequence ID" value="NZ_VRYN01000001.1"/>
</dbReference>